<comment type="subcellular location">
    <subcellularLocation>
        <location evidence="1">Cytoplasm</location>
        <location evidence="1">Cytoskeleton</location>
        <location evidence="1">Microtubule organizing center</location>
        <location evidence="1">Centrosome</location>
        <location evidence="1">Centriole</location>
    </subcellularLocation>
</comment>
<reference evidence="7 8" key="1">
    <citation type="submission" date="2019-07" db="EMBL/GenBank/DDBJ databases">
        <authorList>
            <person name="Jastrzebski P J."/>
            <person name="Paukszto L."/>
            <person name="Jastrzebski P J."/>
        </authorList>
    </citation>
    <scope>NUCLEOTIDE SEQUENCE [LARGE SCALE GENOMIC DNA]</scope>
    <source>
        <strain evidence="7 8">WMS-il1</strain>
    </source>
</reference>
<evidence type="ECO:0000313" key="8">
    <source>
        <dbReference type="Proteomes" id="UP000321570"/>
    </source>
</evidence>
<evidence type="ECO:0000256" key="3">
    <source>
        <dbReference type="ARBA" id="ARBA00023212"/>
    </source>
</evidence>
<protein>
    <recommendedName>
        <fullName evidence="6">Protein phosphatase 1 regulatory subunit 35 C-terminal domain-containing protein</fullName>
    </recommendedName>
</protein>
<sequence length="274" mass="31154">MSIELISDASCLSDGDGGENRNTTKQVRFNLHSQTPISTASNRPHFADSFPRNSLELSVEDESDNQDFSPRPLQSLPSVLSKSLDLSVLDEPQLSRNLDALSLDVPQINTVRNLQEEVIKLACRVHRAKNSSDSVSDAIQTVVQKRRKEMELLGGDALNVCVNFTPKDRIFNDLPSLEDINDEDLIREERDRFARQRQRALTEICRSHPPKQETLPEPNLLKFFDPKRHIFQSARLDVTRLPNPQTTLQSLNTPNQLEAVRLDYCLCTELAYYL</sequence>
<feature type="domain" description="Protein phosphatase 1 regulatory subunit 35 C-terminal" evidence="6">
    <location>
        <begin position="137"/>
        <end position="245"/>
    </location>
</feature>
<evidence type="ECO:0000313" key="7">
    <source>
        <dbReference type="EMBL" id="VUZ42123.1"/>
    </source>
</evidence>
<dbReference type="GO" id="GO:0005814">
    <property type="term" value="C:centriole"/>
    <property type="evidence" value="ECO:0007669"/>
    <property type="project" value="UniProtKB-SubCell"/>
</dbReference>
<evidence type="ECO:0000256" key="5">
    <source>
        <dbReference type="SAM" id="MobiDB-lite"/>
    </source>
</evidence>
<keyword evidence="8" id="KW-1185">Reference proteome</keyword>
<keyword evidence="3" id="KW-0206">Cytoskeleton</keyword>
<gene>
    <name evidence="7" type="ORF">WMSIL1_LOCUS2631</name>
</gene>
<name>A0A564Y6E6_HYMDI</name>
<keyword evidence="2" id="KW-0963">Cytoplasm</keyword>
<dbReference type="Pfam" id="PF15503">
    <property type="entry name" value="PPP1R35_C"/>
    <property type="match status" value="1"/>
</dbReference>
<dbReference type="AlphaFoldDB" id="A0A564Y6E6"/>
<proteinExistence type="inferred from homology"/>
<accession>A0A564Y6E6</accession>
<evidence type="ECO:0000256" key="1">
    <source>
        <dbReference type="ARBA" id="ARBA00004114"/>
    </source>
</evidence>
<organism evidence="7 8">
    <name type="scientific">Hymenolepis diminuta</name>
    <name type="common">Rat tapeworm</name>
    <dbReference type="NCBI Taxonomy" id="6216"/>
    <lineage>
        <taxon>Eukaryota</taxon>
        <taxon>Metazoa</taxon>
        <taxon>Spiralia</taxon>
        <taxon>Lophotrochozoa</taxon>
        <taxon>Platyhelminthes</taxon>
        <taxon>Cestoda</taxon>
        <taxon>Eucestoda</taxon>
        <taxon>Cyclophyllidea</taxon>
        <taxon>Hymenolepididae</taxon>
        <taxon>Hymenolepis</taxon>
    </lineage>
</organism>
<dbReference type="Proteomes" id="UP000321570">
    <property type="component" value="Unassembled WGS sequence"/>
</dbReference>
<evidence type="ECO:0000256" key="2">
    <source>
        <dbReference type="ARBA" id="ARBA00022490"/>
    </source>
</evidence>
<feature type="region of interest" description="Disordered" evidence="5">
    <location>
        <begin position="1"/>
        <end position="23"/>
    </location>
</feature>
<dbReference type="InterPro" id="IPR029135">
    <property type="entry name" value="PPP1R35_C"/>
</dbReference>
<evidence type="ECO:0000256" key="4">
    <source>
        <dbReference type="ARBA" id="ARBA00029452"/>
    </source>
</evidence>
<evidence type="ECO:0000259" key="6">
    <source>
        <dbReference type="Pfam" id="PF15503"/>
    </source>
</evidence>
<dbReference type="EMBL" id="CABIJS010000077">
    <property type="protein sequence ID" value="VUZ42123.1"/>
    <property type="molecule type" value="Genomic_DNA"/>
</dbReference>
<comment type="similarity">
    <text evidence="4">Belongs to the PPP1R35 family.</text>
</comment>